<accession>A0A1U7NWU6</accession>
<gene>
    <name evidence="3" type="ORF">BOO71_0008908</name>
</gene>
<reference evidence="3 4" key="1">
    <citation type="submission" date="2017-01" db="EMBL/GenBank/DDBJ databases">
        <title>Genome Analysis of Deinococcus marmoris KOPRI26562.</title>
        <authorList>
            <person name="Kim J.H."/>
            <person name="Oh H.-M."/>
        </authorList>
    </citation>
    <scope>NUCLEOTIDE SEQUENCE [LARGE SCALE GENOMIC DNA]</scope>
    <source>
        <strain evidence="3 4">KOPRI26562</strain>
    </source>
</reference>
<dbReference type="STRING" id="249408.BOO71_0008908"/>
<evidence type="ECO:0000256" key="1">
    <source>
        <dbReference type="SAM" id="MobiDB-lite"/>
    </source>
</evidence>
<dbReference type="AlphaFoldDB" id="A0A1U7NWU6"/>
<sequence length="573" mass="62786">MTLKAALPVSILSLSLILGACGSSPSSLGSTPQTGGTDPAPTQAQQAQPVGGDMTPLFGDHGMPAPYKDRIPAQPSDLWAPLPDQPVGTQSLRPQATDKTVRVYYSNPLPASSAYRDGGAFHAILMANLLGQYDNVKVIRAPISQYRSADARSSLRTFYIGTVFDEALPTAFMDDVKSGAPVTWLGYNIWKLGDMSALGLQYKSLHTALTPTDIAAAYNTVNYKGYNYKKFMGPQEMIEVSADPAKTQTLAVARDAAGDAIPYLVRSKNFYYVADNPFQYIHPTDRYLVMADSLKTMLGDTGTATCKKQAILRLEDISAINGPQGLSNTLDVISALKVPFAMTVIPESYYNGVSYPWTGNVQSLLEVYRAVIMGGLVIQHGTTHNYHGLRDPEGNSAEEWEFWDKENNKSLDKLNPKTTQQRIQQGRLTLLQLGLWPQMWTTPHYEADVSLYPAINKIYPKVIERRMYAADGIREGQFFPYPVRDVYGTLVVPENLGNIQPTYRSDAVLEAAEANKGLSCAYASVFVHPYLMADNYAGADKLTKASLTALITGIQAKGYTFVNPLNVTTRTLK</sequence>
<dbReference type="OrthoDB" id="61548at2"/>
<dbReference type="RefSeq" id="WP_075833844.1">
    <property type="nucleotide sequence ID" value="NZ_MSTI01000102.1"/>
</dbReference>
<dbReference type="Pfam" id="PF10096">
    <property type="entry name" value="DUF2334"/>
    <property type="match status" value="1"/>
</dbReference>
<evidence type="ECO:0008006" key="5">
    <source>
        <dbReference type="Google" id="ProtNLM"/>
    </source>
</evidence>
<dbReference type="Proteomes" id="UP000186607">
    <property type="component" value="Unassembled WGS sequence"/>
</dbReference>
<feature type="signal peptide" evidence="2">
    <location>
        <begin position="1"/>
        <end position="20"/>
    </location>
</feature>
<feature type="region of interest" description="Disordered" evidence="1">
    <location>
        <begin position="23"/>
        <end position="80"/>
    </location>
</feature>
<feature type="compositionally biased region" description="Polar residues" evidence="1">
    <location>
        <begin position="25"/>
        <end position="36"/>
    </location>
</feature>
<feature type="compositionally biased region" description="Low complexity" evidence="1">
    <location>
        <begin position="39"/>
        <end position="49"/>
    </location>
</feature>
<keyword evidence="2" id="KW-0732">Signal</keyword>
<dbReference type="EMBL" id="MSTI01000102">
    <property type="protein sequence ID" value="OLV17391.1"/>
    <property type="molecule type" value="Genomic_DNA"/>
</dbReference>
<evidence type="ECO:0000313" key="3">
    <source>
        <dbReference type="EMBL" id="OLV17391.1"/>
    </source>
</evidence>
<protein>
    <recommendedName>
        <fullName evidence="5">DUF2334 domain-containing protein</fullName>
    </recommendedName>
</protein>
<name>A0A1U7NWU6_9DEIO</name>
<proteinExistence type="predicted"/>
<feature type="chain" id="PRO_5012482440" description="DUF2334 domain-containing protein" evidence="2">
    <location>
        <begin position="21"/>
        <end position="573"/>
    </location>
</feature>
<dbReference type="InterPro" id="IPR018763">
    <property type="entry name" value="DUF2334"/>
</dbReference>
<keyword evidence="4" id="KW-1185">Reference proteome</keyword>
<evidence type="ECO:0000313" key="4">
    <source>
        <dbReference type="Proteomes" id="UP000186607"/>
    </source>
</evidence>
<organism evidence="3 4">
    <name type="scientific">Deinococcus marmoris</name>
    <dbReference type="NCBI Taxonomy" id="249408"/>
    <lineage>
        <taxon>Bacteria</taxon>
        <taxon>Thermotogati</taxon>
        <taxon>Deinococcota</taxon>
        <taxon>Deinococci</taxon>
        <taxon>Deinococcales</taxon>
        <taxon>Deinococcaceae</taxon>
        <taxon>Deinococcus</taxon>
    </lineage>
</organism>
<comment type="caution">
    <text evidence="3">The sequence shown here is derived from an EMBL/GenBank/DDBJ whole genome shotgun (WGS) entry which is preliminary data.</text>
</comment>
<dbReference type="PROSITE" id="PS51257">
    <property type="entry name" value="PROKAR_LIPOPROTEIN"/>
    <property type="match status" value="1"/>
</dbReference>
<evidence type="ECO:0000256" key="2">
    <source>
        <dbReference type="SAM" id="SignalP"/>
    </source>
</evidence>